<evidence type="ECO:0000256" key="4">
    <source>
        <dbReference type="ARBA" id="ARBA00023012"/>
    </source>
</evidence>
<dbReference type="EC" id="2.7.13.3" evidence="2"/>
<dbReference type="SMART" id="SM00448">
    <property type="entry name" value="REC"/>
    <property type="match status" value="1"/>
</dbReference>
<feature type="region of interest" description="Disordered" evidence="6">
    <location>
        <begin position="473"/>
        <end position="519"/>
    </location>
</feature>
<dbReference type="Pfam" id="PF00072">
    <property type="entry name" value="Response_reg"/>
    <property type="match status" value="1"/>
</dbReference>
<dbReference type="Pfam" id="PF02518">
    <property type="entry name" value="HATPase_c"/>
    <property type="match status" value="1"/>
</dbReference>
<dbReference type="InterPro" id="IPR005467">
    <property type="entry name" value="His_kinase_dom"/>
</dbReference>
<dbReference type="Proteomes" id="UP000264589">
    <property type="component" value="Unassembled WGS sequence"/>
</dbReference>
<evidence type="ECO:0000313" key="10">
    <source>
        <dbReference type="EMBL" id="RFB04866.1"/>
    </source>
</evidence>
<dbReference type="Pfam" id="PF00512">
    <property type="entry name" value="HisKA"/>
    <property type="match status" value="1"/>
</dbReference>
<dbReference type="InParanoid" id="A0A371RHD2"/>
<feature type="transmembrane region" description="Helical" evidence="7">
    <location>
        <begin position="16"/>
        <end position="35"/>
    </location>
</feature>
<dbReference type="InterPro" id="IPR003661">
    <property type="entry name" value="HisK_dim/P_dom"/>
</dbReference>
<dbReference type="AlphaFoldDB" id="A0A371RHD2"/>
<comment type="caution">
    <text evidence="10">The sequence shown here is derived from an EMBL/GenBank/DDBJ whole genome shotgun (WGS) entry which is preliminary data.</text>
</comment>
<reference evidence="10 11" key="1">
    <citation type="submission" date="2018-08" db="EMBL/GenBank/DDBJ databases">
        <title>Parvularcula sp. SM1705, isolated from surface water of the South Sea China.</title>
        <authorList>
            <person name="Sun L."/>
        </authorList>
    </citation>
    <scope>NUCLEOTIDE SEQUENCE [LARGE SCALE GENOMIC DNA]</scope>
    <source>
        <strain evidence="10 11">SM1705</strain>
    </source>
</reference>
<keyword evidence="3 5" id="KW-0597">Phosphoprotein</keyword>
<keyword evidence="7" id="KW-1133">Transmembrane helix</keyword>
<dbReference type="OrthoDB" id="9801651at2"/>
<dbReference type="InterPro" id="IPR036890">
    <property type="entry name" value="HATPase_C_sf"/>
</dbReference>
<organism evidence="10 11">
    <name type="scientific">Parvularcula marina</name>
    <dbReference type="NCBI Taxonomy" id="2292771"/>
    <lineage>
        <taxon>Bacteria</taxon>
        <taxon>Pseudomonadati</taxon>
        <taxon>Pseudomonadota</taxon>
        <taxon>Alphaproteobacteria</taxon>
        <taxon>Parvularculales</taxon>
        <taxon>Parvularculaceae</taxon>
        <taxon>Parvularcula</taxon>
    </lineage>
</organism>
<dbReference type="SMART" id="SM00388">
    <property type="entry name" value="HisKA"/>
    <property type="match status" value="1"/>
</dbReference>
<dbReference type="InterPro" id="IPR001789">
    <property type="entry name" value="Sig_transdc_resp-reg_receiver"/>
</dbReference>
<feature type="domain" description="Response regulatory" evidence="9">
    <location>
        <begin position="528"/>
        <end position="645"/>
    </location>
</feature>
<keyword evidence="7" id="KW-0472">Membrane</keyword>
<dbReference type="SUPFAM" id="SSF47384">
    <property type="entry name" value="Homodimeric domain of signal transducing histidine kinase"/>
    <property type="match status" value="1"/>
</dbReference>
<accession>A0A371RHD2</accession>
<sequence>MTTATEKLRRIFNLRYAIAIALLAAAACASFGLNYRLSMMDTNRAIAFTLISAQQTDSQRIAFLITSIETSDDPVEIESYFEEMRMTISRMRSNHDILVGASSESARISRFIAPLHEIYMSGETPFDIRVRYFLEQASDISRLDYGTEEWAASAGMREEVITAAKDNILQTHALMSLILEAQAIRMNSVEKGMGIIAWLATLALIALITLLIFRPLVRHVLKAVTEMEDAQTVASEAEHAANEAKEAKGHFFQAASHELKTPLNAIVGMTDAIKEKGDLGLDVELEQIIAASDQLLNLLNNILDTHRLSDGHLALDERDFALREAVERPLKRIMSLAEAKGIDFKAHIEIDDDCIVEGDAQRLEQVITNLVDNAVKFTNEGEVTIDAKIIDDDEGPKTEFSLCVKDTGVGIPEEDLETIFEQAVVHTSMLSRNGGLGVGLALVRAIASSMGGSIDVTSVEGEGSTFTLSLPMKKSAESMKPKAEAAVSETSVEETEEDGDAVATTEAGEPTTEEKKEKAETLPAGGFDVLIVDDNMANRMVAEALVKPLGARTEMAADGRQAVDAANEKQFDLILMDISMPVMDGVKATQMIRQSDGPNRETPIIALTAHVGPGEWSGLGEVGFNDILNKPVRKEVIQRCAEKWVRRRDVETEKAA</sequence>
<dbReference type="PROSITE" id="PS50110">
    <property type="entry name" value="RESPONSE_REGULATORY"/>
    <property type="match status" value="1"/>
</dbReference>
<evidence type="ECO:0000256" key="7">
    <source>
        <dbReference type="SAM" id="Phobius"/>
    </source>
</evidence>
<dbReference type="SMART" id="SM00387">
    <property type="entry name" value="HATPase_c"/>
    <property type="match status" value="1"/>
</dbReference>
<dbReference type="InterPro" id="IPR003594">
    <property type="entry name" value="HATPase_dom"/>
</dbReference>
<dbReference type="SUPFAM" id="SSF52172">
    <property type="entry name" value="CheY-like"/>
    <property type="match status" value="1"/>
</dbReference>
<evidence type="ECO:0000259" key="8">
    <source>
        <dbReference type="PROSITE" id="PS50109"/>
    </source>
</evidence>
<dbReference type="CDD" id="cd16922">
    <property type="entry name" value="HATPase_EvgS-ArcB-TorS-like"/>
    <property type="match status" value="1"/>
</dbReference>
<gene>
    <name evidence="10" type="ORF">DX908_05955</name>
</gene>
<dbReference type="PROSITE" id="PS51257">
    <property type="entry name" value="PROKAR_LIPOPROTEIN"/>
    <property type="match status" value="1"/>
</dbReference>
<dbReference type="EMBL" id="QUQO01000001">
    <property type="protein sequence ID" value="RFB04866.1"/>
    <property type="molecule type" value="Genomic_DNA"/>
</dbReference>
<dbReference type="InterPro" id="IPR004358">
    <property type="entry name" value="Sig_transdc_His_kin-like_C"/>
</dbReference>
<evidence type="ECO:0000256" key="1">
    <source>
        <dbReference type="ARBA" id="ARBA00000085"/>
    </source>
</evidence>
<feature type="modified residue" description="4-aspartylphosphate" evidence="5">
    <location>
        <position position="577"/>
    </location>
</feature>
<keyword evidence="7" id="KW-0812">Transmembrane</keyword>
<name>A0A371RHD2_9PROT</name>
<dbReference type="Gene3D" id="3.40.50.2300">
    <property type="match status" value="1"/>
</dbReference>
<dbReference type="PROSITE" id="PS50109">
    <property type="entry name" value="HIS_KIN"/>
    <property type="match status" value="1"/>
</dbReference>
<evidence type="ECO:0000313" key="11">
    <source>
        <dbReference type="Proteomes" id="UP000264589"/>
    </source>
</evidence>
<dbReference type="PRINTS" id="PR00344">
    <property type="entry name" value="BCTRLSENSOR"/>
</dbReference>
<protein>
    <recommendedName>
        <fullName evidence="2">histidine kinase</fullName>
        <ecNumber evidence="2">2.7.13.3</ecNumber>
    </recommendedName>
</protein>
<feature type="domain" description="Histidine kinase" evidence="8">
    <location>
        <begin position="254"/>
        <end position="474"/>
    </location>
</feature>
<proteinExistence type="predicted"/>
<dbReference type="PANTHER" id="PTHR45339:SF1">
    <property type="entry name" value="HYBRID SIGNAL TRANSDUCTION HISTIDINE KINASE J"/>
    <property type="match status" value="1"/>
</dbReference>
<dbReference type="CDD" id="cd17546">
    <property type="entry name" value="REC_hyHK_CKI1_RcsC-like"/>
    <property type="match status" value="1"/>
</dbReference>
<feature type="compositionally biased region" description="Basic and acidic residues" evidence="6">
    <location>
        <begin position="474"/>
        <end position="483"/>
    </location>
</feature>
<dbReference type="CDD" id="cd00082">
    <property type="entry name" value="HisKA"/>
    <property type="match status" value="1"/>
</dbReference>
<dbReference type="GO" id="GO:0000155">
    <property type="term" value="F:phosphorelay sensor kinase activity"/>
    <property type="evidence" value="ECO:0007669"/>
    <property type="project" value="InterPro"/>
</dbReference>
<evidence type="ECO:0000256" key="6">
    <source>
        <dbReference type="SAM" id="MobiDB-lite"/>
    </source>
</evidence>
<evidence type="ECO:0000256" key="2">
    <source>
        <dbReference type="ARBA" id="ARBA00012438"/>
    </source>
</evidence>
<dbReference type="InterPro" id="IPR011006">
    <property type="entry name" value="CheY-like_superfamily"/>
</dbReference>
<dbReference type="SUPFAM" id="SSF55874">
    <property type="entry name" value="ATPase domain of HSP90 chaperone/DNA topoisomerase II/histidine kinase"/>
    <property type="match status" value="1"/>
</dbReference>
<feature type="compositionally biased region" description="Acidic residues" evidence="6">
    <location>
        <begin position="491"/>
        <end position="500"/>
    </location>
</feature>
<evidence type="ECO:0000256" key="3">
    <source>
        <dbReference type="ARBA" id="ARBA00022553"/>
    </source>
</evidence>
<dbReference type="Gene3D" id="3.30.565.10">
    <property type="entry name" value="Histidine kinase-like ATPase, C-terminal domain"/>
    <property type="match status" value="1"/>
</dbReference>
<keyword evidence="4" id="KW-0902">Two-component regulatory system</keyword>
<evidence type="ECO:0000259" key="9">
    <source>
        <dbReference type="PROSITE" id="PS50110"/>
    </source>
</evidence>
<comment type="catalytic activity">
    <reaction evidence="1">
        <text>ATP + protein L-histidine = ADP + protein N-phospho-L-histidine.</text>
        <dbReference type="EC" id="2.7.13.3"/>
    </reaction>
</comment>
<keyword evidence="11" id="KW-1185">Reference proteome</keyword>
<feature type="transmembrane region" description="Helical" evidence="7">
    <location>
        <begin position="195"/>
        <end position="213"/>
    </location>
</feature>
<dbReference type="PANTHER" id="PTHR45339">
    <property type="entry name" value="HYBRID SIGNAL TRANSDUCTION HISTIDINE KINASE J"/>
    <property type="match status" value="1"/>
</dbReference>
<dbReference type="RefSeq" id="WP_116391497.1">
    <property type="nucleotide sequence ID" value="NZ_QUQO01000001.1"/>
</dbReference>
<evidence type="ECO:0000256" key="5">
    <source>
        <dbReference type="PROSITE-ProRule" id="PRU00169"/>
    </source>
</evidence>
<dbReference type="InterPro" id="IPR036097">
    <property type="entry name" value="HisK_dim/P_sf"/>
</dbReference>
<dbReference type="Gene3D" id="1.10.287.130">
    <property type="match status" value="1"/>
</dbReference>